<keyword evidence="9" id="KW-0812">Transmembrane</keyword>
<keyword evidence="4 6" id="KW-0479">Metal-binding</keyword>
<keyword evidence="9" id="KW-1133">Transmembrane helix</keyword>
<comment type="cofactor">
    <cofactor evidence="1 6">
        <name>heme</name>
        <dbReference type="ChEBI" id="CHEBI:30413"/>
    </cofactor>
</comment>
<evidence type="ECO:0008006" key="12">
    <source>
        <dbReference type="Google" id="ProtNLM"/>
    </source>
</evidence>
<sequence>METVQHIKHSGPVLVGKISLIVALGLGALVLKFTLTCIYNMYFHRLRTFPGPRLAAATGMLYYYKIVVGDEVAWLDEMHKKYGEIVRIGPDRLTYVKPEAWKDIYGATLGKRLENLKDPATLPGLANGDKSLPAEINPENHRPRRRMYAHAFSDRALKEQEPLIKGYVDLLVKIIREDVKKDADVKMDISKLLNCFTFDVMADLTFGEPLGLLQQSEYTPWVAQIFLQVQNTSLRRLGIEYRIIGVLLKYFMPEAIKEGAKNHHRQSVERVERRLRRGNAIGKPDIWKLVMQNEKNPISKSQMIADASGFMVAGTETTATTMSAFFYYMLQHTKQMQRLQDEVRALKKEDLKLESLLQLPFMAACIKETMRIYPPAPIPLFRRTPKGGNIVCGEWIPEDTRIAIPHHAAYHHPLNFKDPESFVPEHWFPGNGYDDDREDVLNPFSVGPRNCIGLNLAYHEMRIMLASLIWNFDFELCTECDNWDNQKVRFFWDKPPLFIKARYIR</sequence>
<evidence type="ECO:0000256" key="3">
    <source>
        <dbReference type="ARBA" id="ARBA00022617"/>
    </source>
</evidence>
<evidence type="ECO:0000256" key="8">
    <source>
        <dbReference type="SAM" id="Coils"/>
    </source>
</evidence>
<dbReference type="RefSeq" id="XP_008027877.1">
    <property type="nucleotide sequence ID" value="XM_008029686.1"/>
</dbReference>
<dbReference type="InterPro" id="IPR017972">
    <property type="entry name" value="Cyt_P450_CS"/>
</dbReference>
<evidence type="ECO:0000313" key="10">
    <source>
        <dbReference type="EMBL" id="EOA85511.1"/>
    </source>
</evidence>
<dbReference type="EMBL" id="KB908703">
    <property type="protein sequence ID" value="EOA85511.1"/>
    <property type="molecule type" value="Genomic_DNA"/>
</dbReference>
<evidence type="ECO:0000256" key="4">
    <source>
        <dbReference type="ARBA" id="ARBA00022723"/>
    </source>
</evidence>
<dbReference type="SUPFAM" id="SSF48264">
    <property type="entry name" value="Cytochrome P450"/>
    <property type="match status" value="1"/>
</dbReference>
<reference evidence="10 11" key="1">
    <citation type="journal article" date="2012" name="PLoS Pathog.">
        <title>Diverse lifestyles and strategies of plant pathogenesis encoded in the genomes of eighteen Dothideomycetes fungi.</title>
        <authorList>
            <person name="Ohm R.A."/>
            <person name="Feau N."/>
            <person name="Henrissat B."/>
            <person name="Schoch C.L."/>
            <person name="Horwitz B.A."/>
            <person name="Barry K.W."/>
            <person name="Condon B.J."/>
            <person name="Copeland A.C."/>
            <person name="Dhillon B."/>
            <person name="Glaser F."/>
            <person name="Hesse C.N."/>
            <person name="Kosti I."/>
            <person name="LaButti K."/>
            <person name="Lindquist E.A."/>
            <person name="Lucas S."/>
            <person name="Salamov A.A."/>
            <person name="Bradshaw R.E."/>
            <person name="Ciuffetti L."/>
            <person name="Hamelin R.C."/>
            <person name="Kema G.H.J."/>
            <person name="Lawrence C."/>
            <person name="Scott J.A."/>
            <person name="Spatafora J.W."/>
            <person name="Turgeon B.G."/>
            <person name="de Wit P.J.G.M."/>
            <person name="Zhong S."/>
            <person name="Goodwin S.B."/>
            <person name="Grigoriev I.V."/>
        </authorList>
    </citation>
    <scope>NUCLEOTIDE SEQUENCE [LARGE SCALE GENOMIC DNA]</scope>
    <source>
        <strain evidence="11">28A</strain>
    </source>
</reference>
<dbReference type="STRING" id="671987.R0IKY3"/>
<dbReference type="GO" id="GO:0005506">
    <property type="term" value="F:iron ion binding"/>
    <property type="evidence" value="ECO:0007669"/>
    <property type="project" value="InterPro"/>
</dbReference>
<dbReference type="HOGENOM" id="CLU_001570_14_11_1"/>
<gene>
    <name evidence="10" type="ORF">SETTUDRAFT_164127</name>
</gene>
<name>R0IKY3_EXST2</name>
<keyword evidence="11" id="KW-1185">Reference proteome</keyword>
<dbReference type="AlphaFoldDB" id="R0IKY3"/>
<dbReference type="Gene3D" id="1.10.630.10">
    <property type="entry name" value="Cytochrome P450"/>
    <property type="match status" value="1"/>
</dbReference>
<dbReference type="GO" id="GO:0020037">
    <property type="term" value="F:heme binding"/>
    <property type="evidence" value="ECO:0007669"/>
    <property type="project" value="InterPro"/>
</dbReference>
<dbReference type="InterPro" id="IPR050121">
    <property type="entry name" value="Cytochrome_P450_monoxygenase"/>
</dbReference>
<evidence type="ECO:0000256" key="5">
    <source>
        <dbReference type="ARBA" id="ARBA00023004"/>
    </source>
</evidence>
<dbReference type="GO" id="GO:0016705">
    <property type="term" value="F:oxidoreductase activity, acting on paired donors, with incorporation or reduction of molecular oxygen"/>
    <property type="evidence" value="ECO:0007669"/>
    <property type="project" value="InterPro"/>
</dbReference>
<keyword evidence="8" id="KW-0175">Coiled coil</keyword>
<dbReference type="PRINTS" id="PR00463">
    <property type="entry name" value="EP450I"/>
</dbReference>
<feature type="binding site" description="axial binding residue" evidence="6">
    <location>
        <position position="451"/>
    </location>
    <ligand>
        <name>heme</name>
        <dbReference type="ChEBI" id="CHEBI:30413"/>
    </ligand>
    <ligandPart>
        <name>Fe</name>
        <dbReference type="ChEBI" id="CHEBI:18248"/>
    </ligandPart>
</feature>
<feature type="coiled-coil region" evidence="8">
    <location>
        <begin position="329"/>
        <end position="356"/>
    </location>
</feature>
<dbReference type="GeneID" id="19399007"/>
<evidence type="ECO:0000313" key="11">
    <source>
        <dbReference type="Proteomes" id="UP000016935"/>
    </source>
</evidence>
<dbReference type="GO" id="GO:0004497">
    <property type="term" value="F:monooxygenase activity"/>
    <property type="evidence" value="ECO:0007669"/>
    <property type="project" value="UniProtKB-KW"/>
</dbReference>
<evidence type="ECO:0000256" key="6">
    <source>
        <dbReference type="PIRSR" id="PIRSR602401-1"/>
    </source>
</evidence>
<proteinExistence type="inferred from homology"/>
<keyword evidence="5 6" id="KW-0408">Iron</keyword>
<dbReference type="OrthoDB" id="1470350at2759"/>
<dbReference type="PANTHER" id="PTHR24305">
    <property type="entry name" value="CYTOCHROME P450"/>
    <property type="match status" value="1"/>
</dbReference>
<keyword evidence="9" id="KW-0472">Membrane</keyword>
<dbReference type="PROSITE" id="PS00086">
    <property type="entry name" value="CYTOCHROME_P450"/>
    <property type="match status" value="1"/>
</dbReference>
<dbReference type="PRINTS" id="PR00385">
    <property type="entry name" value="P450"/>
</dbReference>
<accession>R0IKY3</accession>
<dbReference type="PANTHER" id="PTHR24305:SF210">
    <property type="entry name" value="CYTOCHROME P450 MONOOXYGENASE ASQL-RELATED"/>
    <property type="match status" value="1"/>
</dbReference>
<feature type="transmembrane region" description="Helical" evidence="9">
    <location>
        <begin position="20"/>
        <end position="43"/>
    </location>
</feature>
<evidence type="ECO:0000256" key="2">
    <source>
        <dbReference type="ARBA" id="ARBA00010617"/>
    </source>
</evidence>
<dbReference type="InterPro" id="IPR001128">
    <property type="entry name" value="Cyt_P450"/>
</dbReference>
<dbReference type="InterPro" id="IPR036396">
    <property type="entry name" value="Cyt_P450_sf"/>
</dbReference>
<dbReference type="Proteomes" id="UP000016935">
    <property type="component" value="Unassembled WGS sequence"/>
</dbReference>
<keyword evidence="3 6" id="KW-0349">Heme</keyword>
<dbReference type="Pfam" id="PF00067">
    <property type="entry name" value="p450"/>
    <property type="match status" value="1"/>
</dbReference>
<reference evidence="10 11" key="2">
    <citation type="journal article" date="2013" name="PLoS Genet.">
        <title>Comparative genome structure, secondary metabolite, and effector coding capacity across Cochliobolus pathogens.</title>
        <authorList>
            <person name="Condon B.J."/>
            <person name="Leng Y."/>
            <person name="Wu D."/>
            <person name="Bushley K.E."/>
            <person name="Ohm R.A."/>
            <person name="Otillar R."/>
            <person name="Martin J."/>
            <person name="Schackwitz W."/>
            <person name="Grimwood J."/>
            <person name="MohdZainudin N."/>
            <person name="Xue C."/>
            <person name="Wang R."/>
            <person name="Manning V.A."/>
            <person name="Dhillon B."/>
            <person name="Tu Z.J."/>
            <person name="Steffenson B.J."/>
            <person name="Salamov A."/>
            <person name="Sun H."/>
            <person name="Lowry S."/>
            <person name="LaButti K."/>
            <person name="Han J."/>
            <person name="Copeland A."/>
            <person name="Lindquist E."/>
            <person name="Barry K."/>
            <person name="Schmutz J."/>
            <person name="Baker S.E."/>
            <person name="Ciuffetti L.M."/>
            <person name="Grigoriev I.V."/>
            <person name="Zhong S."/>
            <person name="Turgeon B.G."/>
        </authorList>
    </citation>
    <scope>NUCLEOTIDE SEQUENCE [LARGE SCALE GENOMIC DNA]</scope>
    <source>
        <strain evidence="11">28A</strain>
    </source>
</reference>
<evidence type="ECO:0000256" key="7">
    <source>
        <dbReference type="RuleBase" id="RU000461"/>
    </source>
</evidence>
<organism evidence="10 11">
    <name type="scientific">Exserohilum turcicum (strain 28A)</name>
    <name type="common">Northern leaf blight fungus</name>
    <name type="synonym">Setosphaeria turcica</name>
    <dbReference type="NCBI Taxonomy" id="671987"/>
    <lineage>
        <taxon>Eukaryota</taxon>
        <taxon>Fungi</taxon>
        <taxon>Dikarya</taxon>
        <taxon>Ascomycota</taxon>
        <taxon>Pezizomycotina</taxon>
        <taxon>Dothideomycetes</taxon>
        <taxon>Pleosporomycetidae</taxon>
        <taxon>Pleosporales</taxon>
        <taxon>Pleosporineae</taxon>
        <taxon>Pleosporaceae</taxon>
        <taxon>Exserohilum</taxon>
    </lineage>
</organism>
<dbReference type="eggNOG" id="KOG0158">
    <property type="taxonomic scope" value="Eukaryota"/>
</dbReference>
<dbReference type="CDD" id="cd11058">
    <property type="entry name" value="CYP60B-like"/>
    <property type="match status" value="1"/>
</dbReference>
<evidence type="ECO:0000256" key="1">
    <source>
        <dbReference type="ARBA" id="ARBA00001971"/>
    </source>
</evidence>
<evidence type="ECO:0000256" key="9">
    <source>
        <dbReference type="SAM" id="Phobius"/>
    </source>
</evidence>
<keyword evidence="7" id="KW-0560">Oxidoreductase</keyword>
<keyword evidence="7" id="KW-0503">Monooxygenase</keyword>
<comment type="similarity">
    <text evidence="2 7">Belongs to the cytochrome P450 family.</text>
</comment>
<protein>
    <recommendedName>
        <fullName evidence="12">Cytochrome P450</fullName>
    </recommendedName>
</protein>
<dbReference type="InterPro" id="IPR002401">
    <property type="entry name" value="Cyt_P450_E_grp-I"/>
</dbReference>